<dbReference type="PANTHER" id="PTHR11552">
    <property type="entry name" value="GLUCOSE-METHANOL-CHOLINE GMC OXIDOREDUCTASE"/>
    <property type="match status" value="1"/>
</dbReference>
<evidence type="ECO:0000313" key="6">
    <source>
        <dbReference type="EMBL" id="EOA91098.1"/>
    </source>
</evidence>
<dbReference type="GO" id="GO:0016614">
    <property type="term" value="F:oxidoreductase activity, acting on CH-OH group of donors"/>
    <property type="evidence" value="ECO:0007669"/>
    <property type="project" value="InterPro"/>
</dbReference>
<dbReference type="InterPro" id="IPR000172">
    <property type="entry name" value="GMC_OxRdtase_N"/>
</dbReference>
<dbReference type="PANTHER" id="PTHR11552:SF138">
    <property type="entry name" value="DEHYDROGENASE PKFF-RELATED"/>
    <property type="match status" value="1"/>
</dbReference>
<dbReference type="RefSeq" id="XP_008021747.1">
    <property type="nucleotide sequence ID" value="XM_008023556.1"/>
</dbReference>
<evidence type="ECO:0000259" key="5">
    <source>
        <dbReference type="Pfam" id="PF05199"/>
    </source>
</evidence>
<evidence type="ECO:0000313" key="7">
    <source>
        <dbReference type="Proteomes" id="UP000016935"/>
    </source>
</evidence>
<keyword evidence="3" id="KW-0285">Flavoprotein</keyword>
<dbReference type="STRING" id="671987.R0KE28"/>
<keyword evidence="7" id="KW-1185">Reference proteome</keyword>
<dbReference type="Proteomes" id="UP000016935">
    <property type="component" value="Unassembled WGS sequence"/>
</dbReference>
<dbReference type="SUPFAM" id="SSF51905">
    <property type="entry name" value="FAD/NAD(P)-binding domain"/>
    <property type="match status" value="1"/>
</dbReference>
<dbReference type="Gene3D" id="3.30.560.10">
    <property type="entry name" value="Glucose Oxidase, domain 3"/>
    <property type="match status" value="1"/>
</dbReference>
<protein>
    <submittedName>
        <fullName evidence="6">Uncharacterized protein</fullName>
    </submittedName>
</protein>
<dbReference type="GeneID" id="19397833"/>
<name>R0KE28_EXST2</name>
<dbReference type="eggNOG" id="KOG1238">
    <property type="taxonomic scope" value="Eukaryota"/>
</dbReference>
<evidence type="ECO:0000259" key="4">
    <source>
        <dbReference type="Pfam" id="PF00732"/>
    </source>
</evidence>
<dbReference type="AlphaFoldDB" id="R0KE28"/>
<organism evidence="6 7">
    <name type="scientific">Exserohilum turcicum (strain 28A)</name>
    <name type="common">Northern leaf blight fungus</name>
    <name type="synonym">Setosphaeria turcica</name>
    <dbReference type="NCBI Taxonomy" id="671987"/>
    <lineage>
        <taxon>Eukaryota</taxon>
        <taxon>Fungi</taxon>
        <taxon>Dikarya</taxon>
        <taxon>Ascomycota</taxon>
        <taxon>Pezizomycotina</taxon>
        <taxon>Dothideomycetes</taxon>
        <taxon>Pleosporomycetidae</taxon>
        <taxon>Pleosporales</taxon>
        <taxon>Pleosporineae</taxon>
        <taxon>Pleosporaceae</taxon>
        <taxon>Exserohilum</taxon>
    </lineage>
</organism>
<dbReference type="InterPro" id="IPR012132">
    <property type="entry name" value="GMC_OxRdtase"/>
</dbReference>
<proteinExistence type="inferred from homology"/>
<dbReference type="OrthoDB" id="269227at2759"/>
<dbReference type="Pfam" id="PF05199">
    <property type="entry name" value="GMC_oxred_C"/>
    <property type="match status" value="1"/>
</dbReference>
<dbReference type="EMBL" id="KB908482">
    <property type="protein sequence ID" value="EOA91098.1"/>
    <property type="molecule type" value="Genomic_DNA"/>
</dbReference>
<evidence type="ECO:0000256" key="3">
    <source>
        <dbReference type="PIRSR" id="PIRSR000137-2"/>
    </source>
</evidence>
<accession>R0KE28</accession>
<feature type="domain" description="Glucose-methanol-choline oxidoreductase N-terminal" evidence="4">
    <location>
        <begin position="30"/>
        <end position="342"/>
    </location>
</feature>
<comment type="similarity">
    <text evidence="1">Belongs to the GMC oxidoreductase family.</text>
</comment>
<dbReference type="HOGENOM" id="CLU_002865_7_1_1"/>
<dbReference type="InterPro" id="IPR007867">
    <property type="entry name" value="GMC_OxRtase_C"/>
</dbReference>
<dbReference type="Gene3D" id="3.50.50.60">
    <property type="entry name" value="FAD/NAD(P)-binding domain"/>
    <property type="match status" value="1"/>
</dbReference>
<evidence type="ECO:0000256" key="1">
    <source>
        <dbReference type="ARBA" id="ARBA00010790"/>
    </source>
</evidence>
<reference evidence="6 7" key="1">
    <citation type="journal article" date="2012" name="PLoS Pathog.">
        <title>Diverse lifestyles and strategies of plant pathogenesis encoded in the genomes of eighteen Dothideomycetes fungi.</title>
        <authorList>
            <person name="Ohm R.A."/>
            <person name="Feau N."/>
            <person name="Henrissat B."/>
            <person name="Schoch C.L."/>
            <person name="Horwitz B.A."/>
            <person name="Barry K.W."/>
            <person name="Condon B.J."/>
            <person name="Copeland A.C."/>
            <person name="Dhillon B."/>
            <person name="Glaser F."/>
            <person name="Hesse C.N."/>
            <person name="Kosti I."/>
            <person name="LaButti K."/>
            <person name="Lindquist E.A."/>
            <person name="Lucas S."/>
            <person name="Salamov A.A."/>
            <person name="Bradshaw R.E."/>
            <person name="Ciuffetti L."/>
            <person name="Hamelin R.C."/>
            <person name="Kema G.H.J."/>
            <person name="Lawrence C."/>
            <person name="Scott J.A."/>
            <person name="Spatafora J.W."/>
            <person name="Turgeon B.G."/>
            <person name="de Wit P.J.G.M."/>
            <person name="Zhong S."/>
            <person name="Goodwin S.B."/>
            <person name="Grigoriev I.V."/>
        </authorList>
    </citation>
    <scope>NUCLEOTIDE SEQUENCE [LARGE SCALE GENOMIC DNA]</scope>
    <source>
        <strain evidence="7">28A</strain>
    </source>
</reference>
<dbReference type="GO" id="GO:0050660">
    <property type="term" value="F:flavin adenine dinucleotide binding"/>
    <property type="evidence" value="ECO:0007669"/>
    <property type="project" value="InterPro"/>
</dbReference>
<dbReference type="PIRSF" id="PIRSF000137">
    <property type="entry name" value="Alcohol_oxidase"/>
    <property type="match status" value="1"/>
</dbReference>
<evidence type="ECO:0000256" key="2">
    <source>
        <dbReference type="ARBA" id="ARBA00023180"/>
    </source>
</evidence>
<keyword evidence="3" id="KW-0274">FAD</keyword>
<feature type="binding site" evidence="3">
    <location>
        <begin position="577"/>
        <end position="578"/>
    </location>
    <ligand>
        <name>FAD</name>
        <dbReference type="ChEBI" id="CHEBI:57692"/>
    </ligand>
</feature>
<dbReference type="InterPro" id="IPR036188">
    <property type="entry name" value="FAD/NAD-bd_sf"/>
</dbReference>
<sequence>MRHSSYGLVSATLAPAEPVLCPESINGRTFDYIIVGGGVAGLVLANRLTENANTTVVVLEAGTHAEEISGNWSQVPAYASKFNGGAPAMSWNFSTTPQPGLNNDTHQYFRGKALGGSSAINYMAYAQTAKGAHQAWAYAVNDQSYTYENMLQYYKKTLNYTMQPHATRLENATVEYNPADMSTGGELQVTYPAYTQSWSTWVSKGLAAIGVPEVGAFINGNLLGHTWQLSTIRASDSHRSDSDTAYLRPVMSRPNLSVFQFTMAERIIFENKIAKGVAFTSTAMGCIGTALASKEVILSAGVFQSPQLLQVSGVGPKDLLEKNGIKVVADVPGVGQGMRDHMTIFASYEVDVLTSTALSNAEYLNDAIKEFNENASGPLSSPGGDLVGGEKIPAQLRKGFAAETKEYLSSYPDDWPEILFNVFPGGVSAANGASGKNFATLQATLVAPHSRGTVTIQSSEMSDAPIINPNWLTENSDIDVLVAGFKRVREVLNSSAMAPVLKGGEVFPGPSVETDEDIRAYIARSSSPLYHAFATNRMGNGSDPNAVVDSRGRVVGVSRLRVIDSSSFPFLPPGPAPQIQVYTLAEKLADDIKNTQY</sequence>
<keyword evidence="2" id="KW-0325">Glycoprotein</keyword>
<dbReference type="GO" id="GO:0044550">
    <property type="term" value="P:secondary metabolite biosynthetic process"/>
    <property type="evidence" value="ECO:0007669"/>
    <property type="project" value="TreeGrafter"/>
</dbReference>
<reference evidence="6 7" key="2">
    <citation type="journal article" date="2013" name="PLoS Genet.">
        <title>Comparative genome structure, secondary metabolite, and effector coding capacity across Cochliobolus pathogens.</title>
        <authorList>
            <person name="Condon B.J."/>
            <person name="Leng Y."/>
            <person name="Wu D."/>
            <person name="Bushley K.E."/>
            <person name="Ohm R.A."/>
            <person name="Otillar R."/>
            <person name="Martin J."/>
            <person name="Schackwitz W."/>
            <person name="Grimwood J."/>
            <person name="MohdZainudin N."/>
            <person name="Xue C."/>
            <person name="Wang R."/>
            <person name="Manning V.A."/>
            <person name="Dhillon B."/>
            <person name="Tu Z.J."/>
            <person name="Steffenson B.J."/>
            <person name="Salamov A."/>
            <person name="Sun H."/>
            <person name="Lowry S."/>
            <person name="LaButti K."/>
            <person name="Han J."/>
            <person name="Copeland A."/>
            <person name="Lindquist E."/>
            <person name="Barry K."/>
            <person name="Schmutz J."/>
            <person name="Baker S.E."/>
            <person name="Ciuffetti L.M."/>
            <person name="Grigoriev I.V."/>
            <person name="Zhong S."/>
            <person name="Turgeon B.G."/>
        </authorList>
    </citation>
    <scope>NUCLEOTIDE SEQUENCE [LARGE SCALE GENOMIC DNA]</scope>
    <source>
        <strain evidence="7">28A</strain>
    </source>
</reference>
<gene>
    <name evidence="6" type="ORF">SETTUDRAFT_158562</name>
</gene>
<dbReference type="Pfam" id="PF00732">
    <property type="entry name" value="GMC_oxred_N"/>
    <property type="match status" value="1"/>
</dbReference>
<dbReference type="SUPFAM" id="SSF54373">
    <property type="entry name" value="FAD-linked reductases, C-terminal domain"/>
    <property type="match status" value="1"/>
</dbReference>
<feature type="domain" description="Glucose-methanol-choline oxidoreductase C-terminal" evidence="5">
    <location>
        <begin position="448"/>
        <end position="585"/>
    </location>
</feature>
<comment type="cofactor">
    <cofactor evidence="3">
        <name>FAD</name>
        <dbReference type="ChEBI" id="CHEBI:57692"/>
    </cofactor>
</comment>